<dbReference type="InParanoid" id="A0A2U4B975"/>
<dbReference type="RefSeq" id="XP_019789614.1">
    <property type="nucleotide sequence ID" value="XM_019934055.1"/>
</dbReference>
<protein>
    <submittedName>
        <fullName evidence="3">Proline-rich protein 2-like</fullName>
    </submittedName>
</protein>
<name>A0A2U4B975_TURTR</name>
<evidence type="ECO:0000313" key="2">
    <source>
        <dbReference type="Proteomes" id="UP000245320"/>
    </source>
</evidence>
<evidence type="ECO:0000256" key="1">
    <source>
        <dbReference type="SAM" id="MobiDB-lite"/>
    </source>
</evidence>
<feature type="region of interest" description="Disordered" evidence="1">
    <location>
        <begin position="1"/>
        <end position="267"/>
    </location>
</feature>
<gene>
    <name evidence="3" type="primary">LOC109549791</name>
</gene>
<proteinExistence type="predicted"/>
<feature type="compositionally biased region" description="Basic and acidic residues" evidence="1">
    <location>
        <begin position="14"/>
        <end position="26"/>
    </location>
</feature>
<dbReference type="AlphaFoldDB" id="A0A2U4B975"/>
<keyword evidence="2" id="KW-1185">Reference proteome</keyword>
<evidence type="ECO:0000313" key="3">
    <source>
        <dbReference type="RefSeq" id="XP_019789614.1"/>
    </source>
</evidence>
<reference evidence="3" key="1">
    <citation type="submission" date="2025-08" db="UniProtKB">
        <authorList>
            <consortium name="RefSeq"/>
        </authorList>
    </citation>
    <scope>IDENTIFICATION</scope>
    <source>
        <tissue evidence="3">Spleen</tissue>
    </source>
</reference>
<feature type="compositionally biased region" description="Basic residues" evidence="1">
    <location>
        <begin position="186"/>
        <end position="196"/>
    </location>
</feature>
<accession>A0A2U4B975</accession>
<feature type="compositionally biased region" description="Polar residues" evidence="1">
    <location>
        <begin position="1"/>
        <end position="11"/>
    </location>
</feature>
<organism evidence="2 3">
    <name type="scientific">Tursiops truncatus</name>
    <name type="common">Atlantic bottle-nosed dolphin</name>
    <name type="synonym">Delphinus truncatus</name>
    <dbReference type="NCBI Taxonomy" id="9739"/>
    <lineage>
        <taxon>Eukaryota</taxon>
        <taxon>Metazoa</taxon>
        <taxon>Chordata</taxon>
        <taxon>Craniata</taxon>
        <taxon>Vertebrata</taxon>
        <taxon>Euteleostomi</taxon>
        <taxon>Mammalia</taxon>
        <taxon>Eutheria</taxon>
        <taxon>Laurasiatheria</taxon>
        <taxon>Artiodactyla</taxon>
        <taxon>Whippomorpha</taxon>
        <taxon>Cetacea</taxon>
        <taxon>Odontoceti</taxon>
        <taxon>Delphinidae</taxon>
        <taxon>Tursiops</taxon>
    </lineage>
</organism>
<dbReference type="Proteomes" id="UP000245320">
    <property type="component" value="Chromosome 4"/>
</dbReference>
<sequence>MATKSLVSATATLGRERRGGQEERPPESQAVTPAPASARETGEAALTGAGRDGRPPPPRPRARPLAARIPPLTPAGRGSAPETPPAGYPGRPQDLEVSRNGGQEVIRAPRKAPDPFSGLRGTHPRSRGSGSPSGGAERAPLPAWGRQPGRRAGRDGQQVRGLASGGPAARCGSASLLPPPPPGLRPPHRPPPRRAPHPGPAPHSRGQADRALSPPLPPRGARAQAHLHARARTAEMSGARPPAPRGFGWGRQSRPHLPCGGPLATPETCPAFLRSRRAQTWESCQLPRAGRASSGSSR</sequence>